<keyword evidence="3" id="KW-0021">Allosteric enzyme</keyword>
<organism evidence="6 7">
    <name type="scientific">Tectimicrobiota bacterium</name>
    <dbReference type="NCBI Taxonomy" id="2528274"/>
    <lineage>
        <taxon>Bacteria</taxon>
        <taxon>Pseudomonadati</taxon>
        <taxon>Nitrospinota/Tectimicrobiota group</taxon>
        <taxon>Candidatus Tectimicrobiota</taxon>
    </lineage>
</organism>
<evidence type="ECO:0000256" key="2">
    <source>
        <dbReference type="ARBA" id="ARBA00006047"/>
    </source>
</evidence>
<evidence type="ECO:0000256" key="1">
    <source>
        <dbReference type="ARBA" id="ARBA00001275"/>
    </source>
</evidence>
<dbReference type="InterPro" id="IPR011834">
    <property type="entry name" value="Agluc_phsphrylas"/>
</dbReference>
<feature type="modified residue" description="N6-(pyridoxal phosphate)lysine" evidence="4">
    <location>
        <position position="609"/>
    </location>
</feature>
<dbReference type="InterPro" id="IPR024517">
    <property type="entry name" value="Glycogen_phosphorylase_DUF3417"/>
</dbReference>
<dbReference type="GO" id="GO:0008184">
    <property type="term" value="F:glycogen phosphorylase activity"/>
    <property type="evidence" value="ECO:0007669"/>
    <property type="project" value="InterPro"/>
</dbReference>
<protein>
    <submittedName>
        <fullName evidence="6">Alpha-glucan family phosphorylase</fullName>
    </submittedName>
</protein>
<evidence type="ECO:0000256" key="4">
    <source>
        <dbReference type="PIRSR" id="PIRSR000460-1"/>
    </source>
</evidence>
<accession>A0A932MPI8</accession>
<evidence type="ECO:0000313" key="6">
    <source>
        <dbReference type="EMBL" id="MBI3128893.1"/>
    </source>
</evidence>
<dbReference type="InterPro" id="IPR000811">
    <property type="entry name" value="Glyco_trans_35"/>
</dbReference>
<dbReference type="GO" id="GO:0005975">
    <property type="term" value="P:carbohydrate metabolic process"/>
    <property type="evidence" value="ECO:0007669"/>
    <property type="project" value="InterPro"/>
</dbReference>
<keyword evidence="4" id="KW-0663">Pyridoxal phosphate</keyword>
<proteinExistence type="inferred from homology"/>
<dbReference type="Pfam" id="PF00343">
    <property type="entry name" value="Phosphorylase"/>
    <property type="match status" value="2"/>
</dbReference>
<dbReference type="PIRSF" id="PIRSF000460">
    <property type="entry name" value="Pprylas_GlgP"/>
    <property type="match status" value="1"/>
</dbReference>
<dbReference type="SUPFAM" id="SSF53756">
    <property type="entry name" value="UDP-Glycosyltransferase/glycogen phosphorylase"/>
    <property type="match status" value="1"/>
</dbReference>
<sequence length="853" mass="96491">MNTVIPFQVIPTLPPQLKDLEEIAYNIAFDWNPRARALFAQIGGDEWEATHHNPVRMLGRLSQKTLDEAAQDEGILSELQSVLQELRTYMTEPRWYQKKFGEAGIPDLRIAYFSMEFGLTESIPNYSGGLGILAGDHMKSASDLGLPLVGVGLLYQQGYFRQYLSADGWQQERYPDNDFHNMCLRLVRDEQGNPVTVEVQFSDGLLKAQIWRVQVGRVPIFLMDANLPENAPPHREVTLALYGGDMETRIRQEILLGVGGVRMLHKLNLPPVVCHMNEGHSAFLSLERIRLAMEKYNIDFRTAREMTSAGNVFTTHTPVPAGIDIFPPGLMEKYFRPYAASMQISWEEFMGFGRPNPANQDEPFNVAVLALRLSAGANGVSRLHGEVSRKMWNGLWPNLPLSEVPISSITNGVHLPSWVSAEVKNLLSRYLGPRWTNDPDQPETWERVDRIPATELWLVQERARESLVSFCRSHLRQRWQNRGLSRSHLDLATEILEPGTLTIGFARRFATYKRATLLLQQPDRLIALLTNKERPLQIIFAGKAHPRDHEGKSFIRDLINFARQPAVRRRVVFLEDYDIDVARHLVQGVDLWLNNPRRPQEASGTSGMKVAANAALNLSILDGWWAEGYRSDLGWSIGAGEEYQDSGYQDKVECDSLFDRLEQEIVPLFYDRSTDGIPRGWVEMMRNSLKSLAPVFNTNRMVREYAERFYLPLARHRSYLISDSMKPARSLAAWKGKVREAWPKVQIRDISVDRNGVVSVGTSIRVTADVELGPLGPSDVRVEVYHGPIDPAHKITEGQTLPMAVAEEMGNGFYRFQGELACEIAGSRGIAVRVMPNNPDLPQPLGMHLLTWG</sequence>
<gene>
    <name evidence="6" type="primary">glgP</name>
    <name evidence="6" type="ORF">HYZ11_14905</name>
</gene>
<dbReference type="InterPro" id="IPR052182">
    <property type="entry name" value="Glycogen/Maltodextrin_Phosph"/>
</dbReference>
<dbReference type="PANTHER" id="PTHR42655">
    <property type="entry name" value="GLYCOGEN PHOSPHORYLASE"/>
    <property type="match status" value="1"/>
</dbReference>
<dbReference type="PANTHER" id="PTHR42655:SF1">
    <property type="entry name" value="GLYCOGEN PHOSPHORYLASE"/>
    <property type="match status" value="1"/>
</dbReference>
<name>A0A932MPI8_UNCTE</name>
<evidence type="ECO:0000259" key="5">
    <source>
        <dbReference type="Pfam" id="PF11897"/>
    </source>
</evidence>
<reference evidence="6" key="1">
    <citation type="submission" date="2020-07" db="EMBL/GenBank/DDBJ databases">
        <title>Huge and variable diversity of episymbiotic CPR bacteria and DPANN archaea in groundwater ecosystems.</title>
        <authorList>
            <person name="He C.Y."/>
            <person name="Keren R."/>
            <person name="Whittaker M."/>
            <person name="Farag I.F."/>
            <person name="Doudna J."/>
            <person name="Cate J.H.D."/>
            <person name="Banfield J.F."/>
        </authorList>
    </citation>
    <scope>NUCLEOTIDE SEQUENCE</scope>
    <source>
        <strain evidence="6">NC_groundwater_763_Ag_S-0.2um_68_21</strain>
    </source>
</reference>
<dbReference type="Pfam" id="PF11897">
    <property type="entry name" value="DUF3417"/>
    <property type="match status" value="1"/>
</dbReference>
<comment type="catalytic activity">
    <reaction evidence="1">
        <text>[(1-&gt;4)-alpha-D-glucosyl](n) + phosphate = [(1-&gt;4)-alpha-D-glucosyl](n-1) + alpha-D-glucose 1-phosphate</text>
        <dbReference type="Rhea" id="RHEA:41732"/>
        <dbReference type="Rhea" id="RHEA-COMP:9584"/>
        <dbReference type="Rhea" id="RHEA-COMP:9586"/>
        <dbReference type="ChEBI" id="CHEBI:15444"/>
        <dbReference type="ChEBI" id="CHEBI:43474"/>
        <dbReference type="ChEBI" id="CHEBI:58601"/>
        <dbReference type="EC" id="2.4.1.1"/>
    </reaction>
</comment>
<dbReference type="AlphaFoldDB" id="A0A932MPI8"/>
<dbReference type="Gene3D" id="3.40.50.2000">
    <property type="entry name" value="Glycogen Phosphorylase B"/>
    <property type="match status" value="3"/>
</dbReference>
<dbReference type="Proteomes" id="UP000782312">
    <property type="component" value="Unassembled WGS sequence"/>
</dbReference>
<evidence type="ECO:0000256" key="3">
    <source>
        <dbReference type="ARBA" id="ARBA00022533"/>
    </source>
</evidence>
<dbReference type="NCBIfam" id="TIGR02094">
    <property type="entry name" value="more_P_ylases"/>
    <property type="match status" value="1"/>
</dbReference>
<comment type="caution">
    <text evidence="6">The sequence shown here is derived from an EMBL/GenBank/DDBJ whole genome shotgun (WGS) entry which is preliminary data.</text>
</comment>
<dbReference type="EMBL" id="JACPUR010000035">
    <property type="protein sequence ID" value="MBI3128893.1"/>
    <property type="molecule type" value="Genomic_DNA"/>
</dbReference>
<dbReference type="GO" id="GO:0030170">
    <property type="term" value="F:pyridoxal phosphate binding"/>
    <property type="evidence" value="ECO:0007669"/>
    <property type="project" value="InterPro"/>
</dbReference>
<evidence type="ECO:0000313" key="7">
    <source>
        <dbReference type="Proteomes" id="UP000782312"/>
    </source>
</evidence>
<comment type="similarity">
    <text evidence="2">Belongs to the glycogen phosphorylase family.</text>
</comment>
<feature type="domain" description="DUF3417" evidence="5">
    <location>
        <begin position="13"/>
        <end position="123"/>
    </location>
</feature>